<feature type="transmembrane region" description="Helical" evidence="1">
    <location>
        <begin position="44"/>
        <end position="62"/>
    </location>
</feature>
<keyword evidence="3" id="KW-1185">Reference proteome</keyword>
<dbReference type="OrthoDB" id="10381011at2759"/>
<accession>A0A7J6LTY0</accession>
<gene>
    <name evidence="2" type="ORF">FOL47_006065</name>
</gene>
<dbReference type="EMBL" id="JAAPAO010000337">
    <property type="protein sequence ID" value="KAF4662772.1"/>
    <property type="molecule type" value="Genomic_DNA"/>
</dbReference>
<keyword evidence="1" id="KW-1133">Transmembrane helix</keyword>
<reference evidence="2 3" key="1">
    <citation type="submission" date="2020-04" db="EMBL/GenBank/DDBJ databases">
        <title>Perkinsus chesapeaki whole genome sequence.</title>
        <authorList>
            <person name="Bogema D.R."/>
        </authorList>
    </citation>
    <scope>NUCLEOTIDE SEQUENCE [LARGE SCALE GENOMIC DNA]</scope>
    <source>
        <strain evidence="2">ATCC PRA-425</strain>
    </source>
</reference>
<proteinExistence type="predicted"/>
<keyword evidence="1" id="KW-0812">Transmembrane</keyword>
<organism evidence="2 3">
    <name type="scientific">Perkinsus chesapeaki</name>
    <name type="common">Clam parasite</name>
    <name type="synonym">Perkinsus andrewsi</name>
    <dbReference type="NCBI Taxonomy" id="330153"/>
    <lineage>
        <taxon>Eukaryota</taxon>
        <taxon>Sar</taxon>
        <taxon>Alveolata</taxon>
        <taxon>Perkinsozoa</taxon>
        <taxon>Perkinsea</taxon>
        <taxon>Perkinsida</taxon>
        <taxon>Perkinsidae</taxon>
        <taxon>Perkinsus</taxon>
    </lineage>
</organism>
<protein>
    <recommendedName>
        <fullName evidence="4">Transmembrane protein</fullName>
    </recommendedName>
</protein>
<evidence type="ECO:0000313" key="3">
    <source>
        <dbReference type="Proteomes" id="UP000591131"/>
    </source>
</evidence>
<name>A0A7J6LTY0_PERCH</name>
<comment type="caution">
    <text evidence="2">The sequence shown here is derived from an EMBL/GenBank/DDBJ whole genome shotgun (WGS) entry which is preliminary data.</text>
</comment>
<evidence type="ECO:0000313" key="2">
    <source>
        <dbReference type="EMBL" id="KAF4662772.1"/>
    </source>
</evidence>
<sequence length="183" mass="20047">MTSKDTPELAFQMSSPVGSPSVVDPSKYVCEEDRKFLDILGRQLLIATLFSTTGGIALGSKFCKRAALQGASKAAVFGAAGLGTPVLCLGALYKYHRYRHKEVFDRVEESMHRLSNDMYEERQRTGASPEMMNFERINQVSKVIPPPPSYFTNSMGNDDAEEALASANFNQPAFSTTIPNPVA</sequence>
<evidence type="ECO:0000256" key="1">
    <source>
        <dbReference type="SAM" id="Phobius"/>
    </source>
</evidence>
<feature type="transmembrane region" description="Helical" evidence="1">
    <location>
        <begin position="74"/>
        <end position="93"/>
    </location>
</feature>
<dbReference type="AlphaFoldDB" id="A0A7J6LTY0"/>
<keyword evidence="1" id="KW-0472">Membrane</keyword>
<dbReference type="Proteomes" id="UP000591131">
    <property type="component" value="Unassembled WGS sequence"/>
</dbReference>
<evidence type="ECO:0008006" key="4">
    <source>
        <dbReference type="Google" id="ProtNLM"/>
    </source>
</evidence>